<dbReference type="eggNOG" id="ENOG5030I2X">
    <property type="taxonomic scope" value="Bacteria"/>
</dbReference>
<name>A0A0A1ZCR5_PROMR</name>
<dbReference type="SMART" id="SM00530">
    <property type="entry name" value="HTH_XRE"/>
    <property type="match status" value="1"/>
</dbReference>
<evidence type="ECO:0000313" key="4">
    <source>
        <dbReference type="Proteomes" id="UP000030598"/>
    </source>
</evidence>
<dbReference type="CDD" id="cd00093">
    <property type="entry name" value="HTH_XRE"/>
    <property type="match status" value="1"/>
</dbReference>
<dbReference type="RefSeq" id="WP_032524595.1">
    <property type="nucleotide sequence ID" value="NZ_CP138934.1"/>
</dbReference>
<proteinExistence type="predicted"/>
<dbReference type="EMBL" id="JNAH01000005">
    <property type="protein sequence ID" value="KGF87377.1"/>
    <property type="molecule type" value="Genomic_DNA"/>
</dbReference>
<keyword evidence="1" id="KW-1133">Transmembrane helix</keyword>
<dbReference type="PROSITE" id="PS50943">
    <property type="entry name" value="HTH_CROC1"/>
    <property type="match status" value="1"/>
</dbReference>
<dbReference type="Proteomes" id="UP000030598">
    <property type="component" value="Unassembled WGS sequence"/>
</dbReference>
<dbReference type="SUPFAM" id="SSF47413">
    <property type="entry name" value="lambda repressor-like DNA-binding domains"/>
    <property type="match status" value="1"/>
</dbReference>
<evidence type="ECO:0000256" key="1">
    <source>
        <dbReference type="SAM" id="Phobius"/>
    </source>
</evidence>
<feature type="transmembrane region" description="Helical" evidence="1">
    <location>
        <begin position="127"/>
        <end position="146"/>
    </location>
</feature>
<comment type="caution">
    <text evidence="3">The sequence shown here is derived from an EMBL/GenBank/DDBJ whole genome shotgun (WGS) entry which is preliminary data.</text>
</comment>
<evidence type="ECO:0000259" key="2">
    <source>
        <dbReference type="PROSITE" id="PS50943"/>
    </source>
</evidence>
<keyword evidence="1" id="KW-0812">Transmembrane</keyword>
<dbReference type="STRING" id="59925.EU91_1106"/>
<evidence type="ECO:0000313" key="3">
    <source>
        <dbReference type="EMBL" id="KGF87377.1"/>
    </source>
</evidence>
<gene>
    <name evidence="3" type="ORF">EU91_1106</name>
</gene>
<dbReference type="Pfam" id="PF13413">
    <property type="entry name" value="HTH_25"/>
    <property type="match status" value="1"/>
</dbReference>
<accession>A0A0A1ZCR5</accession>
<sequence length="164" mass="19204">MNIFKNLFLFKKQSVIMNEVSHGLVDQYGEIAKLVKEARIQKNITIQELASISKIPEQTIISIENNKKNTRPKYPFIRSILIKLEECLGLKKNSLEKLAIREGETSKKENNDFLINKFDLINTWQGSLLYFFILVLTIFILKRYFILNVNIIEVQNIENKIIDK</sequence>
<dbReference type="Gene3D" id="1.10.260.40">
    <property type="entry name" value="lambda repressor-like DNA-binding domains"/>
    <property type="match status" value="1"/>
</dbReference>
<keyword evidence="1" id="KW-0472">Membrane</keyword>
<organism evidence="3 4">
    <name type="scientific">Prochlorococcus marinus str. GP2</name>
    <dbReference type="NCBI Taxonomy" id="59925"/>
    <lineage>
        <taxon>Bacteria</taxon>
        <taxon>Bacillati</taxon>
        <taxon>Cyanobacteriota</taxon>
        <taxon>Cyanophyceae</taxon>
        <taxon>Synechococcales</taxon>
        <taxon>Prochlorococcaceae</taxon>
        <taxon>Prochlorococcus</taxon>
    </lineage>
</organism>
<feature type="domain" description="HTH cro/C1-type" evidence="2">
    <location>
        <begin position="35"/>
        <end position="95"/>
    </location>
</feature>
<reference evidence="4" key="1">
    <citation type="journal article" date="2014" name="Sci. Data">
        <title>Genomes of diverse isolates of the marine cyanobacterium Prochlorococcus.</title>
        <authorList>
            <person name="Biller S."/>
            <person name="Berube P."/>
            <person name="Thompson J."/>
            <person name="Kelly L."/>
            <person name="Roggensack S."/>
            <person name="Awad L."/>
            <person name="Roache-Johnson K."/>
            <person name="Ding H."/>
            <person name="Giovannoni S.J."/>
            <person name="Moore L.R."/>
            <person name="Chisholm S.W."/>
        </authorList>
    </citation>
    <scope>NUCLEOTIDE SEQUENCE [LARGE SCALE GENOMIC DNA]</scope>
    <source>
        <strain evidence="4">GP2</strain>
    </source>
</reference>
<dbReference type="InterPro" id="IPR001387">
    <property type="entry name" value="Cro/C1-type_HTH"/>
</dbReference>
<dbReference type="AlphaFoldDB" id="A0A0A1ZCR5"/>
<protein>
    <submittedName>
        <fullName evidence="3">Putative helix-turn-helix protein</fullName>
    </submittedName>
</protein>
<dbReference type="GO" id="GO:0003677">
    <property type="term" value="F:DNA binding"/>
    <property type="evidence" value="ECO:0007669"/>
    <property type="project" value="InterPro"/>
</dbReference>
<dbReference type="OrthoDB" id="540768at2"/>
<dbReference type="InterPro" id="IPR010982">
    <property type="entry name" value="Lambda_DNA-bd_dom_sf"/>
</dbReference>